<evidence type="ECO:0000256" key="8">
    <source>
        <dbReference type="RuleBase" id="RU363032"/>
    </source>
</evidence>
<keyword evidence="7 8" id="KW-0472">Membrane</keyword>
<dbReference type="InterPro" id="IPR035906">
    <property type="entry name" value="MetI-like_sf"/>
</dbReference>
<evidence type="ECO:0000256" key="6">
    <source>
        <dbReference type="ARBA" id="ARBA00022989"/>
    </source>
</evidence>
<reference evidence="10 11" key="1">
    <citation type="submission" date="2021-03" db="EMBL/GenBank/DDBJ databases">
        <title>Genomic Encyclopedia of Type Strains, Phase IV (KMG-IV): sequencing the most valuable type-strain genomes for metagenomic binning, comparative biology and taxonomic classification.</title>
        <authorList>
            <person name="Goeker M."/>
        </authorList>
    </citation>
    <scope>NUCLEOTIDE SEQUENCE [LARGE SCALE GENOMIC DNA]</scope>
    <source>
        <strain evidence="10 11">DSM 28783</strain>
    </source>
</reference>
<proteinExistence type="inferred from homology"/>
<dbReference type="PANTHER" id="PTHR30614">
    <property type="entry name" value="MEMBRANE COMPONENT OF AMINO ACID ABC TRANSPORTER"/>
    <property type="match status" value="1"/>
</dbReference>
<dbReference type="RefSeq" id="WP_209701064.1">
    <property type="nucleotide sequence ID" value="NZ_JAGGLM010000003.1"/>
</dbReference>
<organism evidence="10 11">
    <name type="scientific">Clostridium algifaecis</name>
    <dbReference type="NCBI Taxonomy" id="1472040"/>
    <lineage>
        <taxon>Bacteria</taxon>
        <taxon>Bacillati</taxon>
        <taxon>Bacillota</taxon>
        <taxon>Clostridia</taxon>
        <taxon>Eubacteriales</taxon>
        <taxon>Clostridiaceae</taxon>
        <taxon>Clostridium</taxon>
    </lineage>
</organism>
<evidence type="ECO:0000256" key="4">
    <source>
        <dbReference type="ARBA" id="ARBA00022692"/>
    </source>
</evidence>
<name>A0ABS4KQ26_9CLOT</name>
<evidence type="ECO:0000313" key="10">
    <source>
        <dbReference type="EMBL" id="MBP2032129.1"/>
    </source>
</evidence>
<sequence length="212" mass="23437">MPYSADIIGLILKGSIISIELFLISIVFSIPLGIICALGKISKIKILKAILSLYTWIFRGTPLLLQLFFIYFGLPVLGIKLNPFAAASFAFIINYAAYFTEVFRAGIESVDVGQYEAGKALGMNYVQIMIKIIIPQAIPVVLPSLCNENINLIKDTSLIASIGIGDLLRASKEIVTSDFTIFPFIISGVIYLIISTFLVAIFRKLEKKFFIQ</sequence>
<dbReference type="InterPro" id="IPR043429">
    <property type="entry name" value="ArtM/GltK/GlnP/TcyL/YhdX-like"/>
</dbReference>
<keyword evidence="3" id="KW-1003">Cell membrane</keyword>
<evidence type="ECO:0000256" key="7">
    <source>
        <dbReference type="ARBA" id="ARBA00023136"/>
    </source>
</evidence>
<dbReference type="InterPro" id="IPR010065">
    <property type="entry name" value="AA_ABC_transptr_permease_3TM"/>
</dbReference>
<feature type="transmembrane region" description="Helical" evidence="8">
    <location>
        <begin position="124"/>
        <end position="142"/>
    </location>
</feature>
<dbReference type="Pfam" id="PF00528">
    <property type="entry name" value="BPD_transp_1"/>
    <property type="match status" value="1"/>
</dbReference>
<evidence type="ECO:0000256" key="5">
    <source>
        <dbReference type="ARBA" id="ARBA00022970"/>
    </source>
</evidence>
<protein>
    <submittedName>
        <fullName evidence="10">Polar amino acid transport system permease protein</fullName>
    </submittedName>
</protein>
<comment type="subcellular location">
    <subcellularLocation>
        <location evidence="1 8">Cell membrane</location>
        <topology evidence="1 8">Multi-pass membrane protein</topology>
    </subcellularLocation>
</comment>
<feature type="transmembrane region" description="Helical" evidence="8">
    <location>
        <begin position="84"/>
        <end position="103"/>
    </location>
</feature>
<feature type="transmembrane region" description="Helical" evidence="8">
    <location>
        <begin position="16"/>
        <end position="39"/>
    </location>
</feature>
<feature type="transmembrane region" description="Helical" evidence="8">
    <location>
        <begin position="51"/>
        <end position="72"/>
    </location>
</feature>
<feature type="transmembrane region" description="Helical" evidence="8">
    <location>
        <begin position="181"/>
        <end position="202"/>
    </location>
</feature>
<keyword evidence="4 8" id="KW-0812">Transmembrane</keyword>
<keyword evidence="5" id="KW-0029">Amino-acid transport</keyword>
<dbReference type="SUPFAM" id="SSF161098">
    <property type="entry name" value="MetI-like"/>
    <property type="match status" value="1"/>
</dbReference>
<evidence type="ECO:0000256" key="2">
    <source>
        <dbReference type="ARBA" id="ARBA00022448"/>
    </source>
</evidence>
<evidence type="ECO:0000256" key="1">
    <source>
        <dbReference type="ARBA" id="ARBA00004651"/>
    </source>
</evidence>
<evidence type="ECO:0000259" key="9">
    <source>
        <dbReference type="PROSITE" id="PS50928"/>
    </source>
</evidence>
<evidence type="ECO:0000313" key="11">
    <source>
        <dbReference type="Proteomes" id="UP001519307"/>
    </source>
</evidence>
<feature type="domain" description="ABC transmembrane type-1" evidence="9">
    <location>
        <begin position="15"/>
        <end position="203"/>
    </location>
</feature>
<dbReference type="Gene3D" id="1.10.3720.10">
    <property type="entry name" value="MetI-like"/>
    <property type="match status" value="1"/>
</dbReference>
<keyword evidence="6 8" id="KW-1133">Transmembrane helix</keyword>
<accession>A0ABS4KQ26</accession>
<comment type="caution">
    <text evidence="10">The sequence shown here is derived from an EMBL/GenBank/DDBJ whole genome shotgun (WGS) entry which is preliminary data.</text>
</comment>
<dbReference type="PROSITE" id="PS50928">
    <property type="entry name" value="ABC_TM1"/>
    <property type="match status" value="1"/>
</dbReference>
<keyword evidence="2 8" id="KW-0813">Transport</keyword>
<dbReference type="NCBIfam" id="TIGR01726">
    <property type="entry name" value="HEQRo_perm_3TM"/>
    <property type="match status" value="1"/>
</dbReference>
<keyword evidence="11" id="KW-1185">Reference proteome</keyword>
<dbReference type="EMBL" id="JAGGLM010000003">
    <property type="protein sequence ID" value="MBP2032129.1"/>
    <property type="molecule type" value="Genomic_DNA"/>
</dbReference>
<dbReference type="CDD" id="cd06261">
    <property type="entry name" value="TM_PBP2"/>
    <property type="match status" value="1"/>
</dbReference>
<dbReference type="InterPro" id="IPR000515">
    <property type="entry name" value="MetI-like"/>
</dbReference>
<evidence type="ECO:0000256" key="3">
    <source>
        <dbReference type="ARBA" id="ARBA00022475"/>
    </source>
</evidence>
<comment type="similarity">
    <text evidence="8">Belongs to the binding-protein-dependent transport system permease family.</text>
</comment>
<dbReference type="PANTHER" id="PTHR30614:SF0">
    <property type="entry name" value="L-CYSTINE TRANSPORT SYSTEM PERMEASE PROTEIN TCYL"/>
    <property type="match status" value="1"/>
</dbReference>
<dbReference type="Proteomes" id="UP001519307">
    <property type="component" value="Unassembled WGS sequence"/>
</dbReference>
<gene>
    <name evidence="10" type="ORF">J2Z42_000794</name>
</gene>